<gene>
    <name evidence="1" type="ORF">SAMN05216197_1053</name>
</gene>
<proteinExistence type="predicted"/>
<dbReference type="EMBL" id="FOHW01000005">
    <property type="protein sequence ID" value="SES99704.1"/>
    <property type="molecule type" value="Genomic_DNA"/>
</dbReference>
<dbReference type="Proteomes" id="UP000182332">
    <property type="component" value="Unassembled WGS sequence"/>
</dbReference>
<dbReference type="AlphaFoldDB" id="A0A1I0AZ18"/>
<dbReference type="OrthoDB" id="6951428at2"/>
<accession>A0A1I0AZ18</accession>
<protein>
    <submittedName>
        <fullName evidence="1">Uncharacterized protein</fullName>
    </submittedName>
</protein>
<evidence type="ECO:0000313" key="2">
    <source>
        <dbReference type="Proteomes" id="UP000182332"/>
    </source>
</evidence>
<reference evidence="1 2" key="1">
    <citation type="submission" date="2016-10" db="EMBL/GenBank/DDBJ databases">
        <authorList>
            <person name="de Groot N.N."/>
        </authorList>
    </citation>
    <scope>NUCLEOTIDE SEQUENCE [LARGE SCALE GENOMIC DNA]</scope>
    <source>
        <strain evidence="1 2">DSM 11363</strain>
    </source>
</reference>
<organism evidence="1 2">
    <name type="scientific">Pseudomonas graminis</name>
    <dbReference type="NCBI Taxonomy" id="158627"/>
    <lineage>
        <taxon>Bacteria</taxon>
        <taxon>Pseudomonadati</taxon>
        <taxon>Pseudomonadota</taxon>
        <taxon>Gammaproteobacteria</taxon>
        <taxon>Pseudomonadales</taxon>
        <taxon>Pseudomonadaceae</taxon>
        <taxon>Pseudomonas</taxon>
    </lineage>
</organism>
<name>A0A1I0AZ18_9PSED</name>
<dbReference type="RefSeq" id="WP_139214444.1">
    <property type="nucleotide sequence ID" value="NZ_FOHW01000005.1"/>
</dbReference>
<evidence type="ECO:0000313" key="1">
    <source>
        <dbReference type="EMBL" id="SES99704.1"/>
    </source>
</evidence>
<sequence>MSILDISGDGHVEDKVRMRCFKRSPKLDNKYYLLFGCEGEEVLFYSKGIAWHDNEETRIPRAVNGYETAKFYRNKNKELLVIESAQEFKIWYAQWKCLALVEKNVWNKFSS</sequence>